<dbReference type="AlphaFoldDB" id="A0A183DDC5"/>
<name>A0A183DDC5_9BILA</name>
<accession>A0A183DDC5</accession>
<dbReference type="EMBL" id="UYRT01016208">
    <property type="protein sequence ID" value="VDK55767.1"/>
    <property type="molecule type" value="Genomic_DNA"/>
</dbReference>
<protein>
    <submittedName>
        <fullName evidence="4">Secreted protein</fullName>
    </submittedName>
</protein>
<reference evidence="4" key="1">
    <citation type="submission" date="2016-06" db="UniProtKB">
        <authorList>
            <consortium name="WormBaseParasite"/>
        </authorList>
    </citation>
    <scope>IDENTIFICATION</scope>
</reference>
<proteinExistence type="predicted"/>
<gene>
    <name evidence="2" type="ORF">GPUH_LOCUS6716</name>
</gene>
<keyword evidence="3" id="KW-1185">Reference proteome</keyword>
<sequence length="83" mass="9866">MKYEEYLLIYRFFGVAGITRYTACDAQMQSHRSTEAEIHRLQLCTVHTILIWMTQNRIRGPPSMSDHNISRSWNASYENKRKN</sequence>
<reference evidence="2 3" key="2">
    <citation type="submission" date="2018-11" db="EMBL/GenBank/DDBJ databases">
        <authorList>
            <consortium name="Pathogen Informatics"/>
        </authorList>
    </citation>
    <scope>NUCLEOTIDE SEQUENCE [LARGE SCALE GENOMIC DNA]</scope>
</reference>
<evidence type="ECO:0000313" key="2">
    <source>
        <dbReference type="EMBL" id="VDK55767.1"/>
    </source>
</evidence>
<evidence type="ECO:0000313" key="3">
    <source>
        <dbReference type="Proteomes" id="UP000271098"/>
    </source>
</evidence>
<evidence type="ECO:0000256" key="1">
    <source>
        <dbReference type="SAM" id="MobiDB-lite"/>
    </source>
</evidence>
<dbReference type="WBParaSite" id="GPUH_0000672501-mRNA-1">
    <property type="protein sequence ID" value="GPUH_0000672501-mRNA-1"/>
    <property type="gene ID" value="GPUH_0000672501"/>
</dbReference>
<feature type="compositionally biased region" description="Polar residues" evidence="1">
    <location>
        <begin position="65"/>
        <end position="77"/>
    </location>
</feature>
<feature type="region of interest" description="Disordered" evidence="1">
    <location>
        <begin position="59"/>
        <end position="83"/>
    </location>
</feature>
<organism evidence="4">
    <name type="scientific">Gongylonema pulchrum</name>
    <dbReference type="NCBI Taxonomy" id="637853"/>
    <lineage>
        <taxon>Eukaryota</taxon>
        <taxon>Metazoa</taxon>
        <taxon>Ecdysozoa</taxon>
        <taxon>Nematoda</taxon>
        <taxon>Chromadorea</taxon>
        <taxon>Rhabditida</taxon>
        <taxon>Spirurina</taxon>
        <taxon>Spiruromorpha</taxon>
        <taxon>Spiruroidea</taxon>
        <taxon>Gongylonematidae</taxon>
        <taxon>Gongylonema</taxon>
    </lineage>
</organism>
<dbReference type="Proteomes" id="UP000271098">
    <property type="component" value="Unassembled WGS sequence"/>
</dbReference>
<evidence type="ECO:0000313" key="4">
    <source>
        <dbReference type="WBParaSite" id="GPUH_0000672501-mRNA-1"/>
    </source>
</evidence>